<dbReference type="EMBL" id="QGTD01000011">
    <property type="protein sequence ID" value="PWU68030.1"/>
    <property type="molecule type" value="Genomic_DNA"/>
</dbReference>
<evidence type="ECO:0000256" key="2">
    <source>
        <dbReference type="ARBA" id="ARBA00003921"/>
    </source>
</evidence>
<keyword evidence="9 16" id="KW-0521">NADP</keyword>
<evidence type="ECO:0000256" key="3">
    <source>
        <dbReference type="ARBA" id="ARBA00004496"/>
    </source>
</evidence>
<organism evidence="18 19">
    <name type="scientific">Gracilibacillus dipsosauri</name>
    <dbReference type="NCBI Taxonomy" id="178340"/>
    <lineage>
        <taxon>Bacteria</taxon>
        <taxon>Bacillati</taxon>
        <taxon>Bacillota</taxon>
        <taxon>Bacilli</taxon>
        <taxon>Bacillales</taxon>
        <taxon>Bacillaceae</taxon>
        <taxon>Gracilibacillus</taxon>
    </lineage>
</organism>
<evidence type="ECO:0000256" key="13">
    <source>
        <dbReference type="ARBA" id="ARBA00023306"/>
    </source>
</evidence>
<gene>
    <name evidence="16 18" type="primary">murB</name>
    <name evidence="18" type="ORF">DLJ74_13110</name>
</gene>
<dbReference type="Gene3D" id="3.90.78.10">
    <property type="entry name" value="UDP-N-acetylenolpyruvoylglucosamine reductase, C-terminal domain"/>
    <property type="match status" value="1"/>
</dbReference>
<keyword evidence="11 16" id="KW-0573">Peptidoglycan synthesis</keyword>
<evidence type="ECO:0000259" key="17">
    <source>
        <dbReference type="PROSITE" id="PS51387"/>
    </source>
</evidence>
<accession>A0A317KZ26</accession>
<comment type="caution">
    <text evidence="18">The sequence shown here is derived from an EMBL/GenBank/DDBJ whole genome shotgun (WGS) entry which is preliminary data.</text>
</comment>
<evidence type="ECO:0000256" key="15">
    <source>
        <dbReference type="ARBA" id="ARBA00048914"/>
    </source>
</evidence>
<dbReference type="SUPFAM" id="SSF56176">
    <property type="entry name" value="FAD-binding/transporter-associated domain-like"/>
    <property type="match status" value="1"/>
</dbReference>
<feature type="active site" evidence="16">
    <location>
        <position position="296"/>
    </location>
</feature>
<dbReference type="SUPFAM" id="SSF56194">
    <property type="entry name" value="Uridine diphospho-N-Acetylenolpyruvylglucosamine reductase, MurB, C-terminal domain"/>
    <property type="match status" value="1"/>
</dbReference>
<dbReference type="InterPro" id="IPR011601">
    <property type="entry name" value="MurB_C"/>
</dbReference>
<comment type="cofactor">
    <cofactor evidence="1 16">
        <name>FAD</name>
        <dbReference type="ChEBI" id="CHEBI:57692"/>
    </cofactor>
</comment>
<dbReference type="GO" id="GO:0005829">
    <property type="term" value="C:cytosol"/>
    <property type="evidence" value="ECO:0007669"/>
    <property type="project" value="TreeGrafter"/>
</dbReference>
<dbReference type="GO" id="GO:0008762">
    <property type="term" value="F:UDP-N-acetylmuramate dehydrogenase activity"/>
    <property type="evidence" value="ECO:0007669"/>
    <property type="project" value="UniProtKB-UniRule"/>
</dbReference>
<dbReference type="NCBIfam" id="TIGR00179">
    <property type="entry name" value="murB"/>
    <property type="match status" value="1"/>
</dbReference>
<dbReference type="PANTHER" id="PTHR21071:SF4">
    <property type="entry name" value="UDP-N-ACETYLENOLPYRUVOYLGLUCOSAMINE REDUCTASE"/>
    <property type="match status" value="1"/>
</dbReference>
<dbReference type="InterPro" id="IPR036635">
    <property type="entry name" value="MurB_C_sf"/>
</dbReference>
<evidence type="ECO:0000256" key="1">
    <source>
        <dbReference type="ARBA" id="ARBA00001974"/>
    </source>
</evidence>
<comment type="subcellular location">
    <subcellularLocation>
        <location evidence="3 16">Cytoplasm</location>
    </subcellularLocation>
</comment>
<dbReference type="Proteomes" id="UP000245624">
    <property type="component" value="Unassembled WGS sequence"/>
</dbReference>
<evidence type="ECO:0000256" key="9">
    <source>
        <dbReference type="ARBA" id="ARBA00022857"/>
    </source>
</evidence>
<dbReference type="PROSITE" id="PS51387">
    <property type="entry name" value="FAD_PCMH"/>
    <property type="match status" value="1"/>
</dbReference>
<keyword evidence="8 16" id="KW-0274">FAD</keyword>
<dbReference type="OrthoDB" id="9804753at2"/>
<name>A0A317KZ26_9BACI</name>
<keyword evidence="6 16" id="KW-0132">Cell division</keyword>
<dbReference type="NCBIfam" id="NF010480">
    <property type="entry name" value="PRK13905.1"/>
    <property type="match status" value="1"/>
</dbReference>
<keyword evidence="13 16" id="KW-0131">Cell cycle</keyword>
<dbReference type="Gene3D" id="3.30.43.10">
    <property type="entry name" value="Uridine Diphospho-n-acetylenolpyruvylglucosamine Reductase, domain 2"/>
    <property type="match status" value="1"/>
</dbReference>
<keyword evidence="10 16" id="KW-0133">Cell shape</keyword>
<dbReference type="HAMAP" id="MF_00037">
    <property type="entry name" value="MurB"/>
    <property type="match status" value="1"/>
</dbReference>
<feature type="domain" description="FAD-binding PCMH-type" evidence="17">
    <location>
        <begin position="33"/>
        <end position="197"/>
    </location>
</feature>
<reference evidence="18 19" key="1">
    <citation type="submission" date="2018-05" db="EMBL/GenBank/DDBJ databases">
        <title>Genomic analysis of Gracilibacillus dipsosauri DD1 reveals novel features of a salt-tolerant amylase.</title>
        <authorList>
            <person name="Deutch C.E."/>
            <person name="Yang S."/>
        </authorList>
    </citation>
    <scope>NUCLEOTIDE SEQUENCE [LARGE SCALE GENOMIC DNA]</scope>
    <source>
        <strain evidence="18 19">DD1</strain>
    </source>
</reference>
<feature type="active site" evidence="16">
    <location>
        <position position="176"/>
    </location>
</feature>
<proteinExistence type="inferred from homology"/>
<dbReference type="Pfam" id="PF01565">
    <property type="entry name" value="FAD_binding_4"/>
    <property type="match status" value="1"/>
</dbReference>
<evidence type="ECO:0000256" key="7">
    <source>
        <dbReference type="ARBA" id="ARBA00022630"/>
    </source>
</evidence>
<evidence type="ECO:0000313" key="18">
    <source>
        <dbReference type="EMBL" id="PWU68030.1"/>
    </source>
</evidence>
<dbReference type="GO" id="GO:0071949">
    <property type="term" value="F:FAD binding"/>
    <property type="evidence" value="ECO:0007669"/>
    <property type="project" value="InterPro"/>
</dbReference>
<dbReference type="Pfam" id="PF02873">
    <property type="entry name" value="MurB_C"/>
    <property type="match status" value="1"/>
</dbReference>
<dbReference type="PANTHER" id="PTHR21071">
    <property type="entry name" value="UDP-N-ACETYLENOLPYRUVOYLGLUCOSAMINE REDUCTASE"/>
    <property type="match status" value="1"/>
</dbReference>
<evidence type="ECO:0000256" key="4">
    <source>
        <dbReference type="ARBA" id="ARBA00004752"/>
    </source>
</evidence>
<evidence type="ECO:0000256" key="10">
    <source>
        <dbReference type="ARBA" id="ARBA00022960"/>
    </source>
</evidence>
<comment type="catalytic activity">
    <reaction evidence="15 16">
        <text>UDP-N-acetyl-alpha-D-muramate + NADP(+) = UDP-N-acetyl-3-O-(1-carboxyvinyl)-alpha-D-glucosamine + NADPH + H(+)</text>
        <dbReference type="Rhea" id="RHEA:12248"/>
        <dbReference type="ChEBI" id="CHEBI:15378"/>
        <dbReference type="ChEBI" id="CHEBI:57783"/>
        <dbReference type="ChEBI" id="CHEBI:58349"/>
        <dbReference type="ChEBI" id="CHEBI:68483"/>
        <dbReference type="ChEBI" id="CHEBI:70757"/>
        <dbReference type="EC" id="1.3.1.98"/>
    </reaction>
</comment>
<sequence length="307" mass="33816">MNKQTVISELQDILAKDHILIDEELKNHTYTKLGGKADFFITPGTIEEVQEVIRYAIRKQVPFTLLGNGSNVIVRDGGIRGIVLSLKKFRAIRREGNKVVAESGARIIDASRFALQEKLTGLEFACGIPGTVGGALYMNAGAYGGEIKDCLEHALIVDRGGDVHQVLAEEFDLDYRTSNIAEKGYIVLEATFQLKEGHYEEIKAVMDDLTFKRESKQPLEYPSCGSVFKRPPGYFAGKLIQDSELQGKGVGGAEVSTKHAGFIVNKDNATASDYIAVIEMVQQTVKAKFGVKLEREVRILGEDEEMA</sequence>
<evidence type="ECO:0000256" key="6">
    <source>
        <dbReference type="ARBA" id="ARBA00022618"/>
    </source>
</evidence>
<protein>
    <recommendedName>
        <fullName evidence="16">UDP-N-acetylenolpyruvoylglucosamine reductase</fullName>
        <ecNumber evidence="16">1.3.1.98</ecNumber>
    </recommendedName>
    <alternativeName>
        <fullName evidence="16">UDP-N-acetylmuramate dehydrogenase</fullName>
    </alternativeName>
</protein>
<dbReference type="Gene3D" id="3.30.465.10">
    <property type="match status" value="1"/>
</dbReference>
<dbReference type="InterPro" id="IPR016166">
    <property type="entry name" value="FAD-bd_PCMH"/>
</dbReference>
<comment type="similarity">
    <text evidence="16">Belongs to the MurB family.</text>
</comment>
<dbReference type="InterPro" id="IPR036318">
    <property type="entry name" value="FAD-bd_PCMH-like_sf"/>
</dbReference>
<dbReference type="GO" id="GO:0009252">
    <property type="term" value="P:peptidoglycan biosynthetic process"/>
    <property type="evidence" value="ECO:0007669"/>
    <property type="project" value="UniProtKB-UniRule"/>
</dbReference>
<comment type="pathway">
    <text evidence="4 16">Cell wall biogenesis; peptidoglycan biosynthesis.</text>
</comment>
<feature type="active site" description="Proton donor" evidence="16">
    <location>
        <position position="226"/>
    </location>
</feature>
<dbReference type="InterPro" id="IPR016169">
    <property type="entry name" value="FAD-bd_PCMH_sub2"/>
</dbReference>
<evidence type="ECO:0000256" key="5">
    <source>
        <dbReference type="ARBA" id="ARBA00022490"/>
    </source>
</evidence>
<evidence type="ECO:0000256" key="16">
    <source>
        <dbReference type="HAMAP-Rule" id="MF_00037"/>
    </source>
</evidence>
<keyword evidence="12 16" id="KW-0560">Oxidoreductase</keyword>
<evidence type="ECO:0000313" key="19">
    <source>
        <dbReference type="Proteomes" id="UP000245624"/>
    </source>
</evidence>
<dbReference type="GO" id="GO:0071555">
    <property type="term" value="P:cell wall organization"/>
    <property type="evidence" value="ECO:0007669"/>
    <property type="project" value="UniProtKB-KW"/>
</dbReference>
<dbReference type="AlphaFoldDB" id="A0A317KZ26"/>
<keyword evidence="14 16" id="KW-0961">Cell wall biogenesis/degradation</keyword>
<evidence type="ECO:0000256" key="14">
    <source>
        <dbReference type="ARBA" id="ARBA00023316"/>
    </source>
</evidence>
<dbReference type="InterPro" id="IPR016167">
    <property type="entry name" value="FAD-bd_PCMH_sub1"/>
</dbReference>
<dbReference type="UniPathway" id="UPA00219"/>
<dbReference type="FunFam" id="3.90.78.10:FF:000001">
    <property type="entry name" value="UDP-N-acetylenolpyruvoylglucosamine reductase"/>
    <property type="match status" value="1"/>
</dbReference>
<evidence type="ECO:0000256" key="12">
    <source>
        <dbReference type="ARBA" id="ARBA00023002"/>
    </source>
</evidence>
<keyword evidence="19" id="KW-1185">Reference proteome</keyword>
<comment type="function">
    <text evidence="2 16">Cell wall formation.</text>
</comment>
<keyword evidence="5 16" id="KW-0963">Cytoplasm</keyword>
<dbReference type="RefSeq" id="WP_109984811.1">
    <property type="nucleotide sequence ID" value="NZ_JAJUIE010000006.1"/>
</dbReference>
<evidence type="ECO:0000256" key="8">
    <source>
        <dbReference type="ARBA" id="ARBA00022827"/>
    </source>
</evidence>
<keyword evidence="7 16" id="KW-0285">Flavoprotein</keyword>
<dbReference type="EC" id="1.3.1.98" evidence="16"/>
<dbReference type="GO" id="GO:0051301">
    <property type="term" value="P:cell division"/>
    <property type="evidence" value="ECO:0007669"/>
    <property type="project" value="UniProtKB-KW"/>
</dbReference>
<dbReference type="GO" id="GO:0008360">
    <property type="term" value="P:regulation of cell shape"/>
    <property type="evidence" value="ECO:0007669"/>
    <property type="project" value="UniProtKB-KW"/>
</dbReference>
<evidence type="ECO:0000256" key="11">
    <source>
        <dbReference type="ARBA" id="ARBA00022984"/>
    </source>
</evidence>
<dbReference type="InterPro" id="IPR003170">
    <property type="entry name" value="MurB"/>
</dbReference>
<dbReference type="InterPro" id="IPR006094">
    <property type="entry name" value="Oxid_FAD_bind_N"/>
</dbReference>